<dbReference type="RefSeq" id="WP_268186204.1">
    <property type="nucleotide sequence ID" value="NZ_CP113361.1"/>
</dbReference>
<evidence type="ECO:0000313" key="2">
    <source>
        <dbReference type="Proteomes" id="UP001163096"/>
    </source>
</evidence>
<dbReference type="KEGG" id="mou:OU421_11330"/>
<dbReference type="Proteomes" id="UP001163096">
    <property type="component" value="Chromosome"/>
</dbReference>
<proteinExistence type="predicted"/>
<accession>A0A9X9S3R2</accession>
<dbReference type="AlphaFoldDB" id="A0A9X9S3R2"/>
<protein>
    <submittedName>
        <fullName evidence="1">Uncharacterized protein</fullName>
    </submittedName>
</protein>
<name>A0A9X9S3R2_METOG</name>
<dbReference type="EMBL" id="CP113361">
    <property type="protein sequence ID" value="WAI00996.1"/>
    <property type="molecule type" value="Genomic_DNA"/>
</dbReference>
<keyword evidence="2" id="KW-1185">Reference proteome</keyword>
<reference evidence="1" key="1">
    <citation type="submission" date="2022-11" db="EMBL/GenBank/DDBJ databases">
        <title>Complete genome sequence of Methanogenium organophilum DSM 3596.</title>
        <authorList>
            <person name="Chen S.-C."/>
            <person name="Lai S.-J."/>
            <person name="You Y.-T."/>
        </authorList>
    </citation>
    <scope>NUCLEOTIDE SEQUENCE</scope>
    <source>
        <strain evidence="1">DSM 3596</strain>
    </source>
</reference>
<organism evidence="1 2">
    <name type="scientific">Methanogenium organophilum</name>
    <dbReference type="NCBI Taxonomy" id="2199"/>
    <lineage>
        <taxon>Archaea</taxon>
        <taxon>Methanobacteriati</taxon>
        <taxon>Methanobacteriota</taxon>
        <taxon>Stenosarchaea group</taxon>
        <taxon>Methanomicrobia</taxon>
        <taxon>Methanomicrobiales</taxon>
        <taxon>Methanomicrobiaceae</taxon>
        <taxon>Methanogenium</taxon>
    </lineage>
</organism>
<gene>
    <name evidence="1" type="ORF">OU421_11330</name>
</gene>
<sequence>MKSSIRMISIWILFSLLIGAGVFFSGCFQDKNSEISGTSDTMQTPAPAIAQPPSLFVNATPIKPSYPPGETVEVGITFRNTGKDMVVIDSFPPKIILNNPTLGVVRSYPHGSDTITLESGESTYYTMKWDQCDDDGDRTDPGIYFVEISDISYEENGEMNMIFPEGADVAQVIIHYPQGTIERELLISQSKKLNGYIVTLEKIAFNFTASQAYIIVHPSGNSFFEKTDQSDIPTPIPTPPPGLDPSGYYRIDDGPEKDFISTGYNVVDDSIVLVWDFDPVPVNASDLYFVITGLGEWEGYCEIHVDLTKGV</sequence>
<dbReference type="GeneID" id="76835702"/>
<dbReference type="PROSITE" id="PS51257">
    <property type="entry name" value="PROKAR_LIPOPROTEIN"/>
    <property type="match status" value="1"/>
</dbReference>
<evidence type="ECO:0000313" key="1">
    <source>
        <dbReference type="EMBL" id="WAI00996.1"/>
    </source>
</evidence>